<dbReference type="Pfam" id="PF02625">
    <property type="entry name" value="XdhC_CoxI"/>
    <property type="match status" value="1"/>
</dbReference>
<dbReference type="PANTHER" id="PTHR30388">
    <property type="entry name" value="ALDEHYDE OXIDOREDUCTASE MOLYBDENUM COFACTOR ASSEMBLY PROTEIN"/>
    <property type="match status" value="1"/>
</dbReference>
<dbReference type="Pfam" id="PF13478">
    <property type="entry name" value="XdhC_C"/>
    <property type="match status" value="1"/>
</dbReference>
<comment type="caution">
    <text evidence="3">The sequence shown here is derived from an EMBL/GenBank/DDBJ whole genome shotgun (WGS) entry which is preliminary data.</text>
</comment>
<feature type="domain" description="XdhC- CoxI" evidence="1">
    <location>
        <begin position="11"/>
        <end position="66"/>
    </location>
</feature>
<dbReference type="Proteomes" id="UP001595444">
    <property type="component" value="Unassembled WGS sequence"/>
</dbReference>
<feature type="domain" description="XdhC Rossmann" evidence="2">
    <location>
        <begin position="169"/>
        <end position="310"/>
    </location>
</feature>
<dbReference type="PANTHER" id="PTHR30388:SF4">
    <property type="entry name" value="MOLYBDENUM COFACTOR INSERTION CHAPERONE PAOD"/>
    <property type="match status" value="1"/>
</dbReference>
<evidence type="ECO:0000313" key="4">
    <source>
        <dbReference type="Proteomes" id="UP001595444"/>
    </source>
</evidence>
<keyword evidence="4" id="KW-1185">Reference proteome</keyword>
<reference evidence="4" key="1">
    <citation type="journal article" date="2019" name="Int. J. Syst. Evol. Microbiol.">
        <title>The Global Catalogue of Microorganisms (GCM) 10K type strain sequencing project: providing services to taxonomists for standard genome sequencing and annotation.</title>
        <authorList>
            <consortium name="The Broad Institute Genomics Platform"/>
            <consortium name="The Broad Institute Genome Sequencing Center for Infectious Disease"/>
            <person name="Wu L."/>
            <person name="Ma J."/>
        </authorList>
    </citation>
    <scope>NUCLEOTIDE SEQUENCE [LARGE SCALE GENOMIC DNA]</scope>
    <source>
        <strain evidence="4">KCTC 62164</strain>
    </source>
</reference>
<name>A0ABV7D2I9_9PROT</name>
<sequence>MNEELRIAKKWLTEGSRVILAVVAKTWGSAPRQTGSLMVVHEHGHFSGSVSGGCVEGAVIAEAQALSSTLADSTASYCKTLNYKVGPDEAWQVGLACGGEIRIILFSLRADNIAAIEESLHKTGTAREKCTLRLIKQSGDAVCLSNVAESAVTETDTHIDLTLSPKQRLYITGAVHIAETLAPLAGQCGFDVTVIDPRGMFTENHGYGGVTVVCDWPDEYFSANPLDSECALVTLTHDPKIDDAALIMALESNVFYIGSLGSKKTQATRISRLKAQEIPDTSLARIHGPVGLNIGAKSPQEIAVSIMAEIIAVKRGTDAK</sequence>
<dbReference type="EMBL" id="JBHRSL010000002">
    <property type="protein sequence ID" value="MFC3051349.1"/>
    <property type="molecule type" value="Genomic_DNA"/>
</dbReference>
<dbReference type="InterPro" id="IPR052698">
    <property type="entry name" value="MoCofactor_Util/Proc"/>
</dbReference>
<dbReference type="Gene3D" id="3.40.50.720">
    <property type="entry name" value="NAD(P)-binding Rossmann-like Domain"/>
    <property type="match status" value="1"/>
</dbReference>
<evidence type="ECO:0000259" key="2">
    <source>
        <dbReference type="Pfam" id="PF13478"/>
    </source>
</evidence>
<dbReference type="RefSeq" id="WP_194211608.1">
    <property type="nucleotide sequence ID" value="NZ_CP061205.1"/>
</dbReference>
<evidence type="ECO:0000313" key="3">
    <source>
        <dbReference type="EMBL" id="MFC3051349.1"/>
    </source>
</evidence>
<gene>
    <name evidence="3" type="ORF">ACFOKA_05485</name>
</gene>
<dbReference type="InterPro" id="IPR003777">
    <property type="entry name" value="XdhC_CoxI"/>
</dbReference>
<organism evidence="3 4">
    <name type="scientific">Kordiimonas pumila</name>
    <dbReference type="NCBI Taxonomy" id="2161677"/>
    <lineage>
        <taxon>Bacteria</taxon>
        <taxon>Pseudomonadati</taxon>
        <taxon>Pseudomonadota</taxon>
        <taxon>Alphaproteobacteria</taxon>
        <taxon>Kordiimonadales</taxon>
        <taxon>Kordiimonadaceae</taxon>
        <taxon>Kordiimonas</taxon>
    </lineage>
</organism>
<accession>A0ABV7D2I9</accession>
<protein>
    <submittedName>
        <fullName evidence="3">XdhC family protein</fullName>
    </submittedName>
</protein>
<evidence type="ECO:0000259" key="1">
    <source>
        <dbReference type="Pfam" id="PF02625"/>
    </source>
</evidence>
<proteinExistence type="predicted"/>
<dbReference type="InterPro" id="IPR027051">
    <property type="entry name" value="XdhC_Rossmann_dom"/>
</dbReference>